<dbReference type="OrthoDB" id="9811997at2"/>
<sequence length="134" mass="15807">MPLYKRCSRCGQRIPSGSTCPCIKARHKEYDRYSRDRKSKQFYVSRQWLQIRSAAMAADDGIDVYLFMTEGKLVPADTVHHIIPLQDDWQKRMDINNLMSLSNGTHSMIEQMYKKDKPGTQKKLQKMLMEYRSR</sequence>
<keyword evidence="1" id="KW-0540">Nuclease</keyword>
<evidence type="ECO:0000313" key="2">
    <source>
        <dbReference type="Proteomes" id="UP000474104"/>
    </source>
</evidence>
<dbReference type="Proteomes" id="UP000474104">
    <property type="component" value="Unassembled WGS sequence"/>
</dbReference>
<organism evidence="1 2">
    <name type="scientific">Schaedlerella arabinosiphila</name>
    <dbReference type="NCBI Taxonomy" id="2044587"/>
    <lineage>
        <taxon>Bacteria</taxon>
        <taxon>Bacillati</taxon>
        <taxon>Bacillota</taxon>
        <taxon>Clostridia</taxon>
        <taxon>Lachnospirales</taxon>
        <taxon>Lachnospiraceae</taxon>
        <taxon>Schaedlerella</taxon>
    </lineage>
</organism>
<proteinExistence type="predicted"/>
<reference evidence="1 2" key="1">
    <citation type="submission" date="2019-07" db="EMBL/GenBank/DDBJ databases">
        <title>Draft genome sequences of 15 bacterial species constituting the stable defined intestinal microbiota of the GM15 gnotobiotic mouse model.</title>
        <authorList>
            <person name="Elie C."/>
            <person name="Mathieu A."/>
            <person name="Saliou A."/>
            <person name="Darnaud M."/>
            <person name="Leulier F."/>
            <person name="Tamellini A."/>
        </authorList>
    </citation>
    <scope>NUCLEOTIDE SEQUENCE [LARGE SCALE GENOMIC DNA]</scope>
    <source>
        <strain evidence="2">ASF 502</strain>
    </source>
</reference>
<protein>
    <submittedName>
        <fullName evidence="1">HNH endonuclease</fullName>
    </submittedName>
</protein>
<dbReference type="EMBL" id="VIRB01000085">
    <property type="protein sequence ID" value="NDO69871.1"/>
    <property type="molecule type" value="Genomic_DNA"/>
</dbReference>
<comment type="caution">
    <text evidence="1">The sequence shown here is derived from an EMBL/GenBank/DDBJ whole genome shotgun (WGS) entry which is preliminary data.</text>
</comment>
<keyword evidence="1" id="KW-0378">Hydrolase</keyword>
<dbReference type="RefSeq" id="WP_004075986.1">
    <property type="nucleotide sequence ID" value="NZ_CASCYM010000005.1"/>
</dbReference>
<dbReference type="AlphaFoldDB" id="A0A9X5C8U0"/>
<accession>A0A9X5C8U0</accession>
<evidence type="ECO:0000313" key="1">
    <source>
        <dbReference type="EMBL" id="NDO69871.1"/>
    </source>
</evidence>
<dbReference type="GO" id="GO:0004519">
    <property type="term" value="F:endonuclease activity"/>
    <property type="evidence" value="ECO:0007669"/>
    <property type="project" value="UniProtKB-KW"/>
</dbReference>
<keyword evidence="1" id="KW-0255">Endonuclease</keyword>
<gene>
    <name evidence="1" type="ORF">FMM80_14790</name>
</gene>
<name>A0A9X5C8U0_9FIRM</name>